<name>A0ABQ6MTH8_9STRA</name>
<feature type="transmembrane region" description="Helical" evidence="1">
    <location>
        <begin position="116"/>
        <end position="133"/>
    </location>
</feature>
<evidence type="ECO:0000313" key="2">
    <source>
        <dbReference type="EMBL" id="GMI31998.1"/>
    </source>
</evidence>
<sequence length="194" mass="21012">MSYPTVAVSDLFQSLKLLIPLFALILGSASALPFAPTRSIAAAPRTATSGAEIESPLSRALELRGGAGGPLACITKDRTVTAYAAVWAFYGIQMLLIPQKVHGDYFASPGSEMINFWIRGQSACVGGFVFLLMKMTDRELAYKTAFFSTLATAVLYPYNAKFGFFSKDYKVKYPMHYVPEVLFGGLIVAALIAK</sequence>
<protein>
    <submittedName>
        <fullName evidence="2">Uncharacterized protein</fullName>
    </submittedName>
</protein>
<feature type="transmembrane region" description="Helical" evidence="1">
    <location>
        <begin position="80"/>
        <end position="96"/>
    </location>
</feature>
<accession>A0ABQ6MTH8</accession>
<keyword evidence="1" id="KW-1133">Transmembrane helix</keyword>
<evidence type="ECO:0000313" key="3">
    <source>
        <dbReference type="Proteomes" id="UP001165060"/>
    </source>
</evidence>
<keyword evidence="1" id="KW-0812">Transmembrane</keyword>
<feature type="transmembrane region" description="Helical" evidence="1">
    <location>
        <begin position="176"/>
        <end position="193"/>
    </location>
</feature>
<proteinExistence type="predicted"/>
<reference evidence="2 3" key="1">
    <citation type="journal article" date="2023" name="Commun. Biol.">
        <title>Genome analysis of Parmales, the sister group of diatoms, reveals the evolutionary specialization of diatoms from phago-mixotrophs to photoautotrophs.</title>
        <authorList>
            <person name="Ban H."/>
            <person name="Sato S."/>
            <person name="Yoshikawa S."/>
            <person name="Yamada K."/>
            <person name="Nakamura Y."/>
            <person name="Ichinomiya M."/>
            <person name="Sato N."/>
            <person name="Blanc-Mathieu R."/>
            <person name="Endo H."/>
            <person name="Kuwata A."/>
            <person name="Ogata H."/>
        </authorList>
    </citation>
    <scope>NUCLEOTIDE SEQUENCE [LARGE SCALE GENOMIC DNA]</scope>
</reference>
<organism evidence="2 3">
    <name type="scientific">Tetraparma gracilis</name>
    <dbReference type="NCBI Taxonomy" id="2962635"/>
    <lineage>
        <taxon>Eukaryota</taxon>
        <taxon>Sar</taxon>
        <taxon>Stramenopiles</taxon>
        <taxon>Ochrophyta</taxon>
        <taxon>Bolidophyceae</taxon>
        <taxon>Parmales</taxon>
        <taxon>Triparmaceae</taxon>
        <taxon>Tetraparma</taxon>
    </lineage>
</organism>
<dbReference type="Proteomes" id="UP001165060">
    <property type="component" value="Unassembled WGS sequence"/>
</dbReference>
<feature type="transmembrane region" description="Helical" evidence="1">
    <location>
        <begin position="140"/>
        <end position="156"/>
    </location>
</feature>
<evidence type="ECO:0000256" key="1">
    <source>
        <dbReference type="SAM" id="Phobius"/>
    </source>
</evidence>
<keyword evidence="1" id="KW-0472">Membrane</keyword>
<comment type="caution">
    <text evidence="2">The sequence shown here is derived from an EMBL/GenBank/DDBJ whole genome shotgun (WGS) entry which is preliminary data.</text>
</comment>
<dbReference type="EMBL" id="BRYB01000532">
    <property type="protein sequence ID" value="GMI31998.1"/>
    <property type="molecule type" value="Genomic_DNA"/>
</dbReference>
<keyword evidence="3" id="KW-1185">Reference proteome</keyword>
<gene>
    <name evidence="2" type="ORF">TeGR_g11014</name>
</gene>
<feature type="transmembrane region" description="Helical" evidence="1">
    <location>
        <begin position="17"/>
        <end position="35"/>
    </location>
</feature>